<feature type="compositionally biased region" description="Basic and acidic residues" evidence="2">
    <location>
        <begin position="1378"/>
        <end position="1388"/>
    </location>
</feature>
<dbReference type="InterPro" id="IPR027417">
    <property type="entry name" value="P-loop_NTPase"/>
</dbReference>
<dbReference type="InterPro" id="IPR045063">
    <property type="entry name" value="Dynamin_N"/>
</dbReference>
<evidence type="ECO:0000313" key="6">
    <source>
        <dbReference type="Proteomes" id="UP000183809"/>
    </source>
</evidence>
<feature type="compositionally biased region" description="Low complexity" evidence="2">
    <location>
        <begin position="310"/>
        <end position="323"/>
    </location>
</feature>
<dbReference type="OrthoDB" id="3598281at2759"/>
<dbReference type="STRING" id="236234.A0A1J9RUF5"/>
<dbReference type="Pfam" id="PF00350">
    <property type="entry name" value="Dynamin_N"/>
    <property type="match status" value="1"/>
</dbReference>
<feature type="compositionally biased region" description="Polar residues" evidence="2">
    <location>
        <begin position="220"/>
        <end position="234"/>
    </location>
</feature>
<feature type="compositionally biased region" description="Basic residues" evidence="2">
    <location>
        <begin position="778"/>
        <end position="796"/>
    </location>
</feature>
<feature type="compositionally biased region" description="Polar residues" evidence="2">
    <location>
        <begin position="115"/>
        <end position="130"/>
    </location>
</feature>
<evidence type="ECO:0000259" key="4">
    <source>
        <dbReference type="Pfam" id="PF24564"/>
    </source>
</evidence>
<feature type="coiled-coil region" evidence="1">
    <location>
        <begin position="836"/>
        <end position="870"/>
    </location>
</feature>
<evidence type="ECO:0000259" key="3">
    <source>
        <dbReference type="Pfam" id="PF00350"/>
    </source>
</evidence>
<feature type="region of interest" description="Disordered" evidence="2">
    <location>
        <begin position="208"/>
        <end position="296"/>
    </location>
</feature>
<sequence length="1446" mass="159311">MTTVAAYDELREKAKAFKPKDPLKPTRYWVAVLLEGIEPAQVSEQSSFLWIKANGKTKLDAIHNEYHKRHNDAGPGDFHLQLGPTVLDNTDKMAELNKYEDNLVVLLPVRTTSSAASPTHNGIATASADSSVGPVGNESVQARTPAVPPACIPSPTVAQTPDRLVNPGPVQHSTPVTAMGLASGSQRPAISAPPSACFIYTPPVAASASTTTAPAQPPQGVSQPYNHAWSSQPQAHFMSSPLGSPRPGGSWSPSPFLQHQHQQHQHHHHHHHHRQPSLPSPYANNTPSIANASPTAQGYYSPLSNYPYGSSSKAPSPTASSVSIGHPQLSAQDRSVPPSPATNTFIPNEHEVSLSPEEDTEPAPQNPFLQQLSSETDPEKLEKGVEEAMNLLEKLQESLDEGRTASDDAAQWLQQIEDLKKEVIRSRTVIGVVGNTGAGKSSVINALLDEERLLPTNCMRACTAVVTELSYNESDDAEDRYRAAVEFIKPEEWYKELEILFEDLLTSEGNVSKEATSNPDSEAGVALAKIHAVYPHRTKESLAAGGIEALKRDSSVNNILGTVKHIADSDNDKFYKKLQTYVDSQEKNTGKKKDKKVVTKHMEYWPLIRVVKIYTKAPALSTGAVLVDLPGVHDSNAARAAVADGYMKQCTGLWIVAPITRAVDDKAAKSLLGDSFKRQLKLDGTYGNVSFICSKTDDISNQEAVQSLDLDETAEKAWKEADEMRNQITELKTQLDEHADAKQAFIDAIDDCDDKLEAWEKLRDRLQDGNTVYAPREAKKRKRTSAKSGPKKKRRTTGSDDDYAEEGSDSPGASSSEADSEADSEEESEDRRALTSEEIEAKIQELRSQKKNAKAQRESIDSQQKILRKEVRAFNEKIAAIDHEINALCIKGRNEYSRGAIQQDFAAGIKELDHETALEEDEENFDPEREIRDYDEVARSLPVFCISARAYQKLSGRLKRDKDVSGFSDIIETEMPQLQAHCKKLTETGRAAAGRRFLNHTSQLLNSLFLWASSTRNGSQLSTLQRQKEARFLEFKLVEFQKDLSKVVDETLSDIAEALAQNIYDKYERAITSASEASLPTAEGWGAHRSQGGLYWATYRATVVRHGVFSGAAGPRDFNEELARPMIKQIATGWERAFQRALPAQLDKFKKKTLEVLTTFHNTVTRRASELGVNAATVAALSRQLNSYQPFLTGQIEAIKMMITTVQREVNREFTPVIGAAMEHAYNSCMAERGPGQYMRMKGHMAAHVSHNRMAMFQNACDAVRDRLNDLTSNIKLELARRAEGVHLTARRDYIQVLGNLGTVAAPSQAQTDLKNDVAHILERSEDCFRRLVEGVDEAGDETSQDMSPDEQPHELSSTPQAAQKEEEMTSPTQASENQDRVYEDPEHGSPSLGSGTPTQCKMENTFGSEDKENPENQFNKAGAQQESPNTVTAESAVLQSLSDNV</sequence>
<dbReference type="Proteomes" id="UP000183809">
    <property type="component" value="Unassembled WGS sequence"/>
</dbReference>
<evidence type="ECO:0000313" key="5">
    <source>
        <dbReference type="EMBL" id="OJD36211.1"/>
    </source>
</evidence>
<dbReference type="EMBL" id="MNUE01000012">
    <property type="protein sequence ID" value="OJD36211.1"/>
    <property type="molecule type" value="Genomic_DNA"/>
</dbReference>
<proteinExistence type="predicted"/>
<feature type="compositionally biased region" description="Basic residues" evidence="2">
    <location>
        <begin position="261"/>
        <end position="275"/>
    </location>
</feature>
<feature type="region of interest" description="Disordered" evidence="2">
    <location>
        <begin position="1339"/>
        <end position="1446"/>
    </location>
</feature>
<dbReference type="SUPFAM" id="SSF52540">
    <property type="entry name" value="P-loop containing nucleoside triphosphate hydrolases"/>
    <property type="match status" value="1"/>
</dbReference>
<feature type="region of interest" description="Disordered" evidence="2">
    <location>
        <begin position="770"/>
        <end position="836"/>
    </location>
</feature>
<dbReference type="PANTHER" id="PTHR36681:SF3">
    <property type="entry name" value="NUCLEAR GTPASE, GERMINAL CENTER-ASSOCIATED, TANDEM DUPLICATE 3"/>
    <property type="match status" value="1"/>
</dbReference>
<gene>
    <name evidence="5" type="ORF">BKCO1_1200025</name>
</gene>
<feature type="compositionally biased region" description="Polar residues" evidence="2">
    <location>
        <begin position="1392"/>
        <end position="1408"/>
    </location>
</feature>
<feature type="compositionally biased region" description="Acidic residues" evidence="2">
    <location>
        <begin position="799"/>
        <end position="808"/>
    </location>
</feature>
<name>A0A1J9RUF5_9PEZI</name>
<dbReference type="GeneID" id="31010954"/>
<dbReference type="Gene3D" id="3.40.50.300">
    <property type="entry name" value="P-loop containing nucleotide triphosphate hydrolases"/>
    <property type="match status" value="1"/>
</dbReference>
<protein>
    <submittedName>
        <fullName evidence="5">Tat pathway signal sequence protein</fullName>
    </submittedName>
</protein>
<dbReference type="PANTHER" id="PTHR36681">
    <property type="entry name" value="NUCLEAR GTPASE, GERMINAL CENTER-ASSOCIATED, TANDEM DUPLICATE 3"/>
    <property type="match status" value="1"/>
</dbReference>
<dbReference type="Pfam" id="PF24564">
    <property type="entry name" value="DUF7605"/>
    <property type="match status" value="1"/>
</dbReference>
<dbReference type="RefSeq" id="XP_020132471.1">
    <property type="nucleotide sequence ID" value="XM_020270695.1"/>
</dbReference>
<evidence type="ECO:0000256" key="1">
    <source>
        <dbReference type="SAM" id="Coils"/>
    </source>
</evidence>
<accession>A0A1J9RUF5</accession>
<evidence type="ECO:0000256" key="2">
    <source>
        <dbReference type="SAM" id="MobiDB-lite"/>
    </source>
</evidence>
<organism evidence="5 6">
    <name type="scientific">Diplodia corticola</name>
    <dbReference type="NCBI Taxonomy" id="236234"/>
    <lineage>
        <taxon>Eukaryota</taxon>
        <taxon>Fungi</taxon>
        <taxon>Dikarya</taxon>
        <taxon>Ascomycota</taxon>
        <taxon>Pezizomycotina</taxon>
        <taxon>Dothideomycetes</taxon>
        <taxon>Dothideomycetes incertae sedis</taxon>
        <taxon>Botryosphaeriales</taxon>
        <taxon>Botryosphaeriaceae</taxon>
        <taxon>Diplodia</taxon>
    </lineage>
</organism>
<feature type="domain" description="Dynamin N-terminal" evidence="3">
    <location>
        <begin position="430"/>
        <end position="670"/>
    </location>
</feature>
<keyword evidence="1" id="KW-0175">Coiled coil</keyword>
<feature type="compositionally biased region" description="Polar residues" evidence="2">
    <location>
        <begin position="282"/>
        <end position="296"/>
    </location>
</feature>
<dbReference type="InterPro" id="IPR056024">
    <property type="entry name" value="DUF7605"/>
</dbReference>
<feature type="compositionally biased region" description="Low complexity" evidence="2">
    <location>
        <begin position="239"/>
        <end position="260"/>
    </location>
</feature>
<feature type="coiled-coil region" evidence="1">
    <location>
        <begin position="714"/>
        <end position="741"/>
    </location>
</feature>
<feature type="compositionally biased region" description="Acidic residues" evidence="2">
    <location>
        <begin position="818"/>
        <end position="828"/>
    </location>
</feature>
<feature type="domain" description="DUF7605" evidence="4">
    <location>
        <begin position="1088"/>
        <end position="1254"/>
    </location>
</feature>
<feature type="compositionally biased region" description="Polar residues" evidence="2">
    <location>
        <begin position="1416"/>
        <end position="1446"/>
    </location>
</feature>
<keyword evidence="6" id="KW-1185">Reference proteome</keyword>
<comment type="caution">
    <text evidence="5">The sequence shown here is derived from an EMBL/GenBank/DDBJ whole genome shotgun (WGS) entry which is preliminary data.</text>
</comment>
<reference evidence="5 6" key="1">
    <citation type="submission" date="2016-10" db="EMBL/GenBank/DDBJ databases">
        <title>Proteomics and genomics reveal pathogen-plant mechanisms compatible with a hemibiotrophic lifestyle of Diplodia corticola.</title>
        <authorList>
            <person name="Fernandes I."/>
            <person name="De Jonge R."/>
            <person name="Van De Peer Y."/>
            <person name="Devreese B."/>
            <person name="Alves A."/>
            <person name="Esteves A.C."/>
        </authorList>
    </citation>
    <scope>NUCLEOTIDE SEQUENCE [LARGE SCALE GENOMIC DNA]</scope>
    <source>
        <strain evidence="5 6">CBS 112549</strain>
    </source>
</reference>
<feature type="region of interest" description="Disordered" evidence="2">
    <location>
        <begin position="308"/>
        <end position="382"/>
    </location>
</feature>
<feature type="region of interest" description="Disordered" evidence="2">
    <location>
        <begin position="115"/>
        <end position="148"/>
    </location>
</feature>